<evidence type="ECO:0000313" key="1">
    <source>
        <dbReference type="EMBL" id="KAJ2758742.1"/>
    </source>
</evidence>
<name>A0ACC1JJ66_9FUNG</name>
<feature type="non-terminal residue" evidence="1">
    <location>
        <position position="331"/>
    </location>
</feature>
<gene>
    <name evidence="1" type="ORF">IWQ57_006742</name>
</gene>
<organism evidence="1 2">
    <name type="scientific">Coemansia nantahalensis</name>
    <dbReference type="NCBI Taxonomy" id="2789366"/>
    <lineage>
        <taxon>Eukaryota</taxon>
        <taxon>Fungi</taxon>
        <taxon>Fungi incertae sedis</taxon>
        <taxon>Zoopagomycota</taxon>
        <taxon>Kickxellomycotina</taxon>
        <taxon>Kickxellomycetes</taxon>
        <taxon>Kickxellales</taxon>
        <taxon>Kickxellaceae</taxon>
        <taxon>Coemansia</taxon>
    </lineage>
</organism>
<proteinExistence type="predicted"/>
<comment type="caution">
    <text evidence="1">The sequence shown here is derived from an EMBL/GenBank/DDBJ whole genome shotgun (WGS) entry which is preliminary data.</text>
</comment>
<keyword evidence="2" id="KW-1185">Reference proteome</keyword>
<dbReference type="Proteomes" id="UP001140234">
    <property type="component" value="Unassembled WGS sequence"/>
</dbReference>
<sequence length="331" mass="37902">MLNVMSEFASEQRITWAPEKCVFLAPQALQLTIGDAQLPQQQSFRYLGVMIGHDGIRYDEHIRMLCARTQKMRAHMASIGITNLAANLNQAMRLYKAFIRPAMEYGLEVCRPNKKRIARLERCQGEMLRAIMGLPKCTSYAAILLLCDLPTMEHRWRTRITHYVHRRERPTTHKHILGGLFDEDRVRSMRSNHIIRQLRDAAYCTGVTTHEVRRVTKAKEAEALAQRTNITSAERRVQHIRARPFIRKLYRQYRTPIIRWLLGAIAVQPATCTSCGERLTRDHAVECAEVLPIIRNTRAYKAKLGSAASVVMTNPIDKALAGLRRGDYVSA</sequence>
<dbReference type="EMBL" id="JANBUJ010004013">
    <property type="protein sequence ID" value="KAJ2758742.1"/>
    <property type="molecule type" value="Genomic_DNA"/>
</dbReference>
<reference evidence="1" key="1">
    <citation type="submission" date="2022-07" db="EMBL/GenBank/DDBJ databases">
        <title>Phylogenomic reconstructions and comparative analyses of Kickxellomycotina fungi.</title>
        <authorList>
            <person name="Reynolds N.K."/>
            <person name="Stajich J.E."/>
            <person name="Barry K."/>
            <person name="Grigoriev I.V."/>
            <person name="Crous P."/>
            <person name="Smith M.E."/>
        </authorList>
    </citation>
    <scope>NUCLEOTIDE SEQUENCE</scope>
    <source>
        <strain evidence="1">CBS 109366</strain>
    </source>
</reference>
<accession>A0ACC1JJ66</accession>
<protein>
    <submittedName>
        <fullName evidence="1">Uncharacterized protein</fullName>
    </submittedName>
</protein>
<evidence type="ECO:0000313" key="2">
    <source>
        <dbReference type="Proteomes" id="UP001140234"/>
    </source>
</evidence>